<evidence type="ECO:0000256" key="1">
    <source>
        <dbReference type="SAM" id="SignalP"/>
    </source>
</evidence>
<accession>A0A517MZS9</accession>
<dbReference type="RefSeq" id="WP_145061800.1">
    <property type="nucleotide sequence ID" value="NZ_CP036263.1"/>
</dbReference>
<dbReference type="KEGG" id="amob:HG15A2_36900"/>
<protein>
    <recommendedName>
        <fullName evidence="4">Secreted protein</fullName>
    </recommendedName>
</protein>
<dbReference type="OrthoDB" id="225748at2"/>
<evidence type="ECO:0008006" key="4">
    <source>
        <dbReference type="Google" id="ProtNLM"/>
    </source>
</evidence>
<reference evidence="2 3" key="1">
    <citation type="submission" date="2019-02" db="EMBL/GenBank/DDBJ databases">
        <title>Deep-cultivation of Planctomycetes and their phenomic and genomic characterization uncovers novel biology.</title>
        <authorList>
            <person name="Wiegand S."/>
            <person name="Jogler M."/>
            <person name="Boedeker C."/>
            <person name="Pinto D."/>
            <person name="Vollmers J."/>
            <person name="Rivas-Marin E."/>
            <person name="Kohn T."/>
            <person name="Peeters S.H."/>
            <person name="Heuer A."/>
            <person name="Rast P."/>
            <person name="Oberbeckmann S."/>
            <person name="Bunk B."/>
            <person name="Jeske O."/>
            <person name="Meyerdierks A."/>
            <person name="Storesund J.E."/>
            <person name="Kallscheuer N."/>
            <person name="Luecker S."/>
            <person name="Lage O.M."/>
            <person name="Pohl T."/>
            <person name="Merkel B.J."/>
            <person name="Hornburger P."/>
            <person name="Mueller R.-W."/>
            <person name="Bruemmer F."/>
            <person name="Labrenz M."/>
            <person name="Spormann A.M."/>
            <person name="Op den Camp H."/>
            <person name="Overmann J."/>
            <person name="Amann R."/>
            <person name="Jetten M.S.M."/>
            <person name="Mascher T."/>
            <person name="Medema M.H."/>
            <person name="Devos D.P."/>
            <person name="Kaster A.-K."/>
            <person name="Ovreas L."/>
            <person name="Rohde M."/>
            <person name="Galperin M.Y."/>
            <person name="Jogler C."/>
        </authorList>
    </citation>
    <scope>NUCLEOTIDE SEQUENCE [LARGE SCALE GENOMIC DNA]</scope>
    <source>
        <strain evidence="2 3">HG15A2</strain>
    </source>
</reference>
<evidence type="ECO:0000313" key="3">
    <source>
        <dbReference type="Proteomes" id="UP000319852"/>
    </source>
</evidence>
<keyword evidence="3" id="KW-1185">Reference proteome</keyword>
<feature type="signal peptide" evidence="1">
    <location>
        <begin position="1"/>
        <end position="25"/>
    </location>
</feature>
<feature type="chain" id="PRO_5022088786" description="Secreted protein" evidence="1">
    <location>
        <begin position="26"/>
        <end position="647"/>
    </location>
</feature>
<gene>
    <name evidence="2" type="ORF">HG15A2_36900</name>
</gene>
<organism evidence="2 3">
    <name type="scientific">Adhaeretor mobilis</name>
    <dbReference type="NCBI Taxonomy" id="1930276"/>
    <lineage>
        <taxon>Bacteria</taxon>
        <taxon>Pseudomonadati</taxon>
        <taxon>Planctomycetota</taxon>
        <taxon>Planctomycetia</taxon>
        <taxon>Pirellulales</taxon>
        <taxon>Lacipirellulaceae</taxon>
        <taxon>Adhaeretor</taxon>
    </lineage>
</organism>
<name>A0A517MZS9_9BACT</name>
<sequence precursor="true">MLGIMLYRLALPAALIAIVSSPACAGESLSSRVSEAILIIEGAESCFQSPDPKWYDTSRSELANETRVVSDALDAQGDAYAAAWKNHLHWPLLVSNLGEPSETNLDQLALVRRWLYSNREGLEYPFFSQLREKLDAHLDAVYTFSEPNLQAEHQRRLVVLRQQLLELVNDPSDRNASALGRTLGWFKKTKQTPEKISRVHSLVSLPNAQIIVTKPLISRVVALLASEVDETLPVSDRLTVQGTSLLSQPRTANVHGTARTHGYLGVALNENSDLADIRVTYAGEIESYCRAIIGPVTVGMKTVGPVSAITPIEVSLRGVTLRPTDVSPEVRTRVTNVDGKNALVRLIGERRVSEPESKRQMSSRARYKASDLLQKEMDERIETAVREIRAEFTRTKQSLDNFQEVLAPIAREGATPRLHGIQSTSDAVVVNGWAGRSTQLGAPTNCPPESLASDVQARFHVSFFNNMGETIMAGKTFTDEYFMNYGKILLPQLPPPLMVHSRSQRWAIVAAKPRPLEISIPSASHFRIIMRMQQVEISGEQFVGSATLTVNYVLTQNEFGEYQLERQGVAQLESQLPKASQDFLLEKFNAFFASTLNGGGVALPEGGTLGSLRSLKPDGVYADRDWLAIGVEVQKEFLEAWIPQVKE</sequence>
<dbReference type="EMBL" id="CP036263">
    <property type="protein sequence ID" value="QDT00354.1"/>
    <property type="molecule type" value="Genomic_DNA"/>
</dbReference>
<dbReference type="Proteomes" id="UP000319852">
    <property type="component" value="Chromosome"/>
</dbReference>
<proteinExistence type="predicted"/>
<evidence type="ECO:0000313" key="2">
    <source>
        <dbReference type="EMBL" id="QDT00354.1"/>
    </source>
</evidence>
<keyword evidence="1" id="KW-0732">Signal</keyword>
<dbReference type="AlphaFoldDB" id="A0A517MZS9"/>